<evidence type="ECO:0000313" key="4">
    <source>
        <dbReference type="EMBL" id="KAK9508098.1"/>
    </source>
</evidence>
<reference evidence="4 5" key="1">
    <citation type="submission" date="2022-12" db="EMBL/GenBank/DDBJ databases">
        <title>Chromosome-level genome assembly of true bugs.</title>
        <authorList>
            <person name="Ma L."/>
            <person name="Li H."/>
        </authorList>
    </citation>
    <scope>NUCLEOTIDE SEQUENCE [LARGE SCALE GENOMIC DNA]</scope>
    <source>
        <strain evidence="4">Lab_2022b</strain>
    </source>
</reference>
<dbReference type="Proteomes" id="UP001461498">
    <property type="component" value="Unassembled WGS sequence"/>
</dbReference>
<evidence type="ECO:0008006" key="6">
    <source>
        <dbReference type="Google" id="ProtNLM"/>
    </source>
</evidence>
<evidence type="ECO:0000256" key="2">
    <source>
        <dbReference type="ARBA" id="ARBA00023002"/>
    </source>
</evidence>
<evidence type="ECO:0000256" key="1">
    <source>
        <dbReference type="ARBA" id="ARBA00006484"/>
    </source>
</evidence>
<proteinExistence type="inferred from homology"/>
<dbReference type="PRINTS" id="PR00080">
    <property type="entry name" value="SDRFAMILY"/>
</dbReference>
<protein>
    <recommendedName>
        <fullName evidence="6">Dehydrogenase</fullName>
    </recommendedName>
</protein>
<dbReference type="PROSITE" id="PS00061">
    <property type="entry name" value="ADH_SHORT"/>
    <property type="match status" value="1"/>
</dbReference>
<dbReference type="AlphaFoldDB" id="A0AAW1DG01"/>
<dbReference type="EMBL" id="JAPXFL010000004">
    <property type="protein sequence ID" value="KAK9508098.1"/>
    <property type="molecule type" value="Genomic_DNA"/>
</dbReference>
<name>A0AAW1DG01_9HEMI</name>
<dbReference type="GO" id="GO:0016616">
    <property type="term" value="F:oxidoreductase activity, acting on the CH-OH group of donors, NAD or NADP as acceptor"/>
    <property type="evidence" value="ECO:0007669"/>
    <property type="project" value="UniProtKB-ARBA"/>
</dbReference>
<dbReference type="InterPro" id="IPR002347">
    <property type="entry name" value="SDR_fam"/>
</dbReference>
<keyword evidence="2" id="KW-0560">Oxidoreductase</keyword>
<dbReference type="Gene3D" id="3.40.50.720">
    <property type="entry name" value="NAD(P)-binding Rossmann-like Domain"/>
    <property type="match status" value="1"/>
</dbReference>
<dbReference type="Pfam" id="PF00106">
    <property type="entry name" value="adh_short"/>
    <property type="match status" value="1"/>
</dbReference>
<dbReference type="SUPFAM" id="SSF51735">
    <property type="entry name" value="NAD(P)-binding Rossmann-fold domains"/>
    <property type="match status" value="1"/>
</dbReference>
<dbReference type="InterPro" id="IPR020904">
    <property type="entry name" value="Sc_DH/Rdtase_CS"/>
</dbReference>
<sequence length="254" mass="27551">MQRWVGKVAVVTGGSSGIGKAIVEDLVKNGMKVAALARRKDRLEELEKEFDKKGTIKGLVCDVSKKEEVKAAISWAENNWGAINVLVNNAGLSRRLPLTDTDSKSEDGLEMIMGTNVIGLSHCAREVYKVMNKYDVQQGCIINMNSISGHCIPEHVVGGPYAASKHAVKVLTEMFRTELALKKSPIRVTSLSPGLVGTEMTPRIQKSNIPLLSPSEISRCVLFILGLPDNVNISEMVVQPTGETISNIIKAAKL</sequence>
<dbReference type="InterPro" id="IPR036291">
    <property type="entry name" value="NAD(P)-bd_dom_sf"/>
</dbReference>
<organism evidence="4 5">
    <name type="scientific">Rhynocoris fuscipes</name>
    <dbReference type="NCBI Taxonomy" id="488301"/>
    <lineage>
        <taxon>Eukaryota</taxon>
        <taxon>Metazoa</taxon>
        <taxon>Ecdysozoa</taxon>
        <taxon>Arthropoda</taxon>
        <taxon>Hexapoda</taxon>
        <taxon>Insecta</taxon>
        <taxon>Pterygota</taxon>
        <taxon>Neoptera</taxon>
        <taxon>Paraneoptera</taxon>
        <taxon>Hemiptera</taxon>
        <taxon>Heteroptera</taxon>
        <taxon>Panheteroptera</taxon>
        <taxon>Cimicomorpha</taxon>
        <taxon>Reduviidae</taxon>
        <taxon>Harpactorinae</taxon>
        <taxon>Harpactorini</taxon>
        <taxon>Rhynocoris</taxon>
    </lineage>
</organism>
<dbReference type="FunFam" id="3.40.50.720:FF:000047">
    <property type="entry name" value="NADP-dependent L-serine/L-allo-threonine dehydrogenase"/>
    <property type="match status" value="1"/>
</dbReference>
<evidence type="ECO:0000313" key="5">
    <source>
        <dbReference type="Proteomes" id="UP001461498"/>
    </source>
</evidence>
<accession>A0AAW1DG01</accession>
<evidence type="ECO:0000256" key="3">
    <source>
        <dbReference type="RuleBase" id="RU000363"/>
    </source>
</evidence>
<keyword evidence="5" id="KW-1185">Reference proteome</keyword>
<gene>
    <name evidence="4" type="ORF">O3M35_007835</name>
</gene>
<dbReference type="PANTHER" id="PTHR43115:SF4">
    <property type="entry name" value="DEHYDROGENASE_REDUCTASE SDR FAMILY MEMBER 11"/>
    <property type="match status" value="1"/>
</dbReference>
<comment type="similarity">
    <text evidence="1 3">Belongs to the short-chain dehydrogenases/reductases (SDR) family.</text>
</comment>
<dbReference type="PANTHER" id="PTHR43115">
    <property type="entry name" value="DEHYDROGENASE/REDUCTASE SDR FAMILY MEMBER 11"/>
    <property type="match status" value="1"/>
</dbReference>
<dbReference type="PRINTS" id="PR00081">
    <property type="entry name" value="GDHRDH"/>
</dbReference>
<comment type="caution">
    <text evidence="4">The sequence shown here is derived from an EMBL/GenBank/DDBJ whole genome shotgun (WGS) entry which is preliminary data.</text>
</comment>